<accession>A0A7Z2GLD1</accession>
<evidence type="ECO:0000256" key="4">
    <source>
        <dbReference type="ARBA" id="ARBA00023136"/>
    </source>
</evidence>
<feature type="transmembrane region" description="Helical" evidence="5">
    <location>
        <begin position="118"/>
        <end position="134"/>
    </location>
</feature>
<keyword evidence="2 5" id="KW-0812">Transmembrane</keyword>
<gene>
    <name evidence="7" type="ORF">FAZ98_17710</name>
</gene>
<dbReference type="CDD" id="cd17365">
    <property type="entry name" value="MFS_PcaK_like"/>
    <property type="match status" value="1"/>
</dbReference>
<feature type="transmembrane region" description="Helical" evidence="5">
    <location>
        <begin position="177"/>
        <end position="196"/>
    </location>
</feature>
<keyword evidence="4 5" id="KW-0472">Membrane</keyword>
<feature type="transmembrane region" description="Helical" evidence="5">
    <location>
        <begin position="410"/>
        <end position="431"/>
    </location>
</feature>
<evidence type="ECO:0000256" key="3">
    <source>
        <dbReference type="ARBA" id="ARBA00022989"/>
    </source>
</evidence>
<dbReference type="PANTHER" id="PTHR23508:SF10">
    <property type="entry name" value="CARBOXYLIC ACID TRANSPORTER PROTEIN HOMOLOG"/>
    <property type="match status" value="1"/>
</dbReference>
<evidence type="ECO:0000256" key="1">
    <source>
        <dbReference type="ARBA" id="ARBA00004141"/>
    </source>
</evidence>
<keyword evidence="8" id="KW-1185">Reference proteome</keyword>
<dbReference type="GO" id="GO:0005886">
    <property type="term" value="C:plasma membrane"/>
    <property type="evidence" value="ECO:0007669"/>
    <property type="project" value="TreeGrafter"/>
</dbReference>
<dbReference type="Pfam" id="PF07690">
    <property type="entry name" value="MFS_1"/>
    <property type="match status" value="1"/>
</dbReference>
<dbReference type="PROSITE" id="PS50850">
    <property type="entry name" value="MFS"/>
    <property type="match status" value="1"/>
</dbReference>
<evidence type="ECO:0000313" key="7">
    <source>
        <dbReference type="EMBL" id="QGZ63610.1"/>
    </source>
</evidence>
<name>A0A7Z2GLD1_9BURK</name>
<dbReference type="EMBL" id="CP046914">
    <property type="protein sequence ID" value="QGZ63610.1"/>
    <property type="molecule type" value="Genomic_DNA"/>
</dbReference>
<dbReference type="KEGG" id="pacs:FAZ98_17710"/>
<evidence type="ECO:0000259" key="6">
    <source>
        <dbReference type="PROSITE" id="PS50850"/>
    </source>
</evidence>
<feature type="transmembrane region" description="Helical" evidence="5">
    <location>
        <begin position="146"/>
        <end position="165"/>
    </location>
</feature>
<dbReference type="GO" id="GO:0046943">
    <property type="term" value="F:carboxylic acid transmembrane transporter activity"/>
    <property type="evidence" value="ECO:0007669"/>
    <property type="project" value="TreeGrafter"/>
</dbReference>
<dbReference type="Gene3D" id="1.20.1250.20">
    <property type="entry name" value="MFS general substrate transporter like domains"/>
    <property type="match status" value="1"/>
</dbReference>
<dbReference type="SUPFAM" id="SSF103473">
    <property type="entry name" value="MFS general substrate transporter"/>
    <property type="match status" value="1"/>
</dbReference>
<evidence type="ECO:0000313" key="8">
    <source>
        <dbReference type="Proteomes" id="UP000433577"/>
    </source>
</evidence>
<comment type="subcellular location">
    <subcellularLocation>
        <location evidence="1">Membrane</location>
        <topology evidence="1">Multi-pass membrane protein</topology>
    </subcellularLocation>
</comment>
<dbReference type="AlphaFoldDB" id="A0A7Z2GLD1"/>
<dbReference type="PANTHER" id="PTHR23508">
    <property type="entry name" value="CARBOXYLIC ACID TRANSPORTER PROTEIN HOMOLOG"/>
    <property type="match status" value="1"/>
</dbReference>
<feature type="transmembrane region" description="Helical" evidence="5">
    <location>
        <begin position="322"/>
        <end position="340"/>
    </location>
</feature>
<dbReference type="Proteomes" id="UP000433577">
    <property type="component" value="Chromosome 2"/>
</dbReference>
<feature type="transmembrane region" description="Helical" evidence="5">
    <location>
        <begin position="295"/>
        <end position="315"/>
    </location>
</feature>
<keyword evidence="3 5" id="KW-1133">Transmembrane helix</keyword>
<dbReference type="InterPro" id="IPR036259">
    <property type="entry name" value="MFS_trans_sf"/>
</dbReference>
<feature type="transmembrane region" description="Helical" evidence="5">
    <location>
        <begin position="346"/>
        <end position="369"/>
    </location>
</feature>
<dbReference type="InterPro" id="IPR011701">
    <property type="entry name" value="MFS"/>
</dbReference>
<dbReference type="InterPro" id="IPR005829">
    <property type="entry name" value="Sugar_transporter_CS"/>
</dbReference>
<dbReference type="OrthoDB" id="7066727at2"/>
<dbReference type="RefSeq" id="WP_158952601.1">
    <property type="nucleotide sequence ID" value="NZ_CP046914.1"/>
</dbReference>
<evidence type="ECO:0000256" key="2">
    <source>
        <dbReference type="ARBA" id="ARBA00022692"/>
    </source>
</evidence>
<sequence length="450" mass="47961">MNPDASAGDALYHTVLSPRHLMVMFWCSMLMLFDGYDLVIYGSILPHLMQEWKLSPVTAGFIGSSALFGMMIGALVLGTSADRFGRRRLILVCLVTFGLAALVNGVSTNTTEFTLCRFFTGFGLGGLIPNIVALMNEMAPRNRRNLMVTGMLGFFSVGGVIAAFAGKALTPEFGWRASFFIAGIPLICFPAFFRWLPESISFLVAQKRYPEADALLKKYAPDFMGKASSLVVSSESSDGSGGRFSAMQLFSRNQLTGTLLLWTAFGMCMLMLYGLNTWLPKLMAANGYSMGSSLTFLLTLNVGGVLGGLFSGWLADRCGGKLTLMLFFLVGAASIALLGYRQSPLVLNVLLTAAGATTTGTLSICYSFAAQIYKAEIRTTGVGWAAAAGRFGAMAGPALGGYLLSQNLSANVSFLVFAVPGVIAAIAVLLISTPRERAERAVPALAPRAE</sequence>
<dbReference type="InterPro" id="IPR020846">
    <property type="entry name" value="MFS_dom"/>
</dbReference>
<feature type="transmembrane region" description="Helical" evidence="5">
    <location>
        <begin position="21"/>
        <end position="45"/>
    </location>
</feature>
<feature type="transmembrane region" description="Helical" evidence="5">
    <location>
        <begin position="89"/>
        <end position="106"/>
    </location>
</feature>
<dbReference type="PROSITE" id="PS00217">
    <property type="entry name" value="SUGAR_TRANSPORT_2"/>
    <property type="match status" value="1"/>
</dbReference>
<protein>
    <submittedName>
        <fullName evidence="7">MFS transporter</fullName>
    </submittedName>
</protein>
<feature type="transmembrane region" description="Helical" evidence="5">
    <location>
        <begin position="57"/>
        <end position="77"/>
    </location>
</feature>
<proteinExistence type="predicted"/>
<feature type="domain" description="Major facilitator superfamily (MFS) profile" evidence="6">
    <location>
        <begin position="23"/>
        <end position="436"/>
    </location>
</feature>
<feature type="transmembrane region" description="Helical" evidence="5">
    <location>
        <begin position="255"/>
        <end position="275"/>
    </location>
</feature>
<evidence type="ECO:0000256" key="5">
    <source>
        <dbReference type="SAM" id="Phobius"/>
    </source>
</evidence>
<reference evidence="7 8" key="1">
    <citation type="submission" date="2019-12" db="EMBL/GenBank/DDBJ databases">
        <title>Paraburkholderia acidiphila 7Q-K02 sp. nov and Paraburkholderia acidisoli DHF22 sp. nov., two strains isolated from forest soil.</title>
        <authorList>
            <person name="Gao Z."/>
            <person name="Qiu L."/>
        </authorList>
    </citation>
    <scope>NUCLEOTIDE SEQUENCE [LARGE SCALE GENOMIC DNA]</scope>
    <source>
        <strain evidence="7 8">DHF22</strain>
    </source>
</reference>
<organism evidence="7 8">
    <name type="scientific">Paraburkholderia acidisoli</name>
    <dbReference type="NCBI Taxonomy" id="2571748"/>
    <lineage>
        <taxon>Bacteria</taxon>
        <taxon>Pseudomonadati</taxon>
        <taxon>Pseudomonadota</taxon>
        <taxon>Betaproteobacteria</taxon>
        <taxon>Burkholderiales</taxon>
        <taxon>Burkholderiaceae</taxon>
        <taxon>Paraburkholderia</taxon>
    </lineage>
</organism>
<feature type="transmembrane region" description="Helical" evidence="5">
    <location>
        <begin position="381"/>
        <end position="404"/>
    </location>
</feature>